<dbReference type="AlphaFoldDB" id="A0A0F9LVN2"/>
<reference evidence="1" key="1">
    <citation type="journal article" date="2015" name="Nature">
        <title>Complex archaea that bridge the gap between prokaryotes and eukaryotes.</title>
        <authorList>
            <person name="Spang A."/>
            <person name="Saw J.H."/>
            <person name="Jorgensen S.L."/>
            <person name="Zaremba-Niedzwiedzka K."/>
            <person name="Martijn J."/>
            <person name="Lind A.E."/>
            <person name="van Eijk R."/>
            <person name="Schleper C."/>
            <person name="Guy L."/>
            <person name="Ettema T.J."/>
        </authorList>
    </citation>
    <scope>NUCLEOTIDE SEQUENCE</scope>
</reference>
<proteinExistence type="predicted"/>
<evidence type="ECO:0000313" key="1">
    <source>
        <dbReference type="EMBL" id="KKM68400.1"/>
    </source>
</evidence>
<accession>A0A0F9LVN2</accession>
<protein>
    <submittedName>
        <fullName evidence="1">Uncharacterized protein</fullName>
    </submittedName>
</protein>
<comment type="caution">
    <text evidence="1">The sequence shown here is derived from an EMBL/GenBank/DDBJ whole genome shotgun (WGS) entry which is preliminary data.</text>
</comment>
<gene>
    <name evidence="1" type="ORF">LCGC14_1461220</name>
</gene>
<dbReference type="EMBL" id="LAZR01010174">
    <property type="protein sequence ID" value="KKM68400.1"/>
    <property type="molecule type" value="Genomic_DNA"/>
</dbReference>
<sequence length="52" mass="6420">MQNFRKDWGMLININFNESSFNIGLRAFILILKDQRQMHKLRKPEETYRSYK</sequence>
<organism evidence="1">
    <name type="scientific">marine sediment metagenome</name>
    <dbReference type="NCBI Taxonomy" id="412755"/>
    <lineage>
        <taxon>unclassified sequences</taxon>
        <taxon>metagenomes</taxon>
        <taxon>ecological metagenomes</taxon>
    </lineage>
</organism>
<name>A0A0F9LVN2_9ZZZZ</name>